<evidence type="ECO:0000256" key="2">
    <source>
        <dbReference type="ARBA" id="ARBA00005811"/>
    </source>
</evidence>
<dbReference type="GO" id="GO:0022857">
    <property type="term" value="F:transmembrane transporter activity"/>
    <property type="evidence" value="ECO:0007669"/>
    <property type="project" value="InterPro"/>
</dbReference>
<keyword evidence="12" id="KW-1185">Reference proteome</keyword>
<dbReference type="InterPro" id="IPR003400">
    <property type="entry name" value="ExbD"/>
</dbReference>
<evidence type="ECO:0000256" key="8">
    <source>
        <dbReference type="ARBA" id="ARBA00023136"/>
    </source>
</evidence>
<comment type="subunit">
    <text evidence="10">The Tol-Pal system is composed of five core proteins: the inner membrane proteins TolA, TolQ and TolR, the periplasmic protein TolB and the outer membrane protein Pal. They form a network linking the inner and outer membranes and the peptidoglycan layer.</text>
</comment>
<dbReference type="HOGENOM" id="CLU_085305_1_3_6"/>
<dbReference type="InterPro" id="IPR014168">
    <property type="entry name" value="Tol-Pal_TolR"/>
</dbReference>
<evidence type="ECO:0000313" key="11">
    <source>
        <dbReference type="EMBL" id="CCK76711.1"/>
    </source>
</evidence>
<evidence type="ECO:0000256" key="4">
    <source>
        <dbReference type="ARBA" id="ARBA00022519"/>
    </source>
</evidence>
<evidence type="ECO:0000256" key="1">
    <source>
        <dbReference type="ARBA" id="ARBA00004162"/>
    </source>
</evidence>
<proteinExistence type="inferred from homology"/>
<evidence type="ECO:0000256" key="5">
    <source>
        <dbReference type="ARBA" id="ARBA00022618"/>
    </source>
</evidence>
<organism evidence="11 12">
    <name type="scientific">Oleispira antarctica RB-8</name>
    <dbReference type="NCBI Taxonomy" id="698738"/>
    <lineage>
        <taxon>Bacteria</taxon>
        <taxon>Pseudomonadati</taxon>
        <taxon>Pseudomonadota</taxon>
        <taxon>Gammaproteobacteria</taxon>
        <taxon>Oceanospirillales</taxon>
        <taxon>Oceanospirillaceae</taxon>
        <taxon>Oleispira</taxon>
    </lineage>
</organism>
<dbReference type="Proteomes" id="UP000032749">
    <property type="component" value="Chromosome"/>
</dbReference>
<evidence type="ECO:0000256" key="7">
    <source>
        <dbReference type="ARBA" id="ARBA00022989"/>
    </source>
</evidence>
<dbReference type="PATRIC" id="fig|698738.3.peg.2629"/>
<dbReference type="OrthoDB" id="9798629at2"/>
<sequence length="153" mass="16172">MPGVSPLAPPGGAKRKPMAEINVVPYIDVMLVLLIIFMVTAPMLNQGVDVDLPNVDASPVTVEQDENQLIVSVSAKGLYYLERGTDDPKAMALVDIQQYVTILLKSQPKTDVLVRGDEAVSYGVVVALMGSLQTAGAKSVGLITEAPDPQVGL</sequence>
<evidence type="ECO:0000256" key="6">
    <source>
        <dbReference type="ARBA" id="ARBA00022692"/>
    </source>
</evidence>
<dbReference type="GO" id="GO:0005886">
    <property type="term" value="C:plasma membrane"/>
    <property type="evidence" value="ECO:0007669"/>
    <property type="project" value="UniProtKB-SubCell"/>
</dbReference>
<dbReference type="KEGG" id="oai:OLEAN_C25350"/>
<accession>R4YNP5</accession>
<keyword evidence="3 10" id="KW-1003">Cell membrane</keyword>
<dbReference type="STRING" id="698738.OLEAN_C25350"/>
<dbReference type="Gene3D" id="3.30.420.270">
    <property type="match status" value="1"/>
</dbReference>
<comment type="subcellular location">
    <subcellularLocation>
        <location evidence="10">Cell inner membrane</location>
        <topology evidence="10">Single-pass membrane protein</topology>
    </subcellularLocation>
    <subcellularLocation>
        <location evidence="1">Cell membrane</location>
        <topology evidence="1">Single-pass membrane protein</topology>
    </subcellularLocation>
</comment>
<evidence type="ECO:0000313" key="12">
    <source>
        <dbReference type="Proteomes" id="UP000032749"/>
    </source>
</evidence>
<evidence type="ECO:0000256" key="10">
    <source>
        <dbReference type="HAMAP-Rule" id="MF_02203"/>
    </source>
</evidence>
<comment type="function">
    <text evidence="10">Part of the Tol-Pal system, which plays a role in outer membrane invagination during cell division and is important for maintaining outer membrane integrity.</text>
</comment>
<dbReference type="HAMAP" id="MF_02203">
    <property type="entry name" value="TolR"/>
    <property type="match status" value="1"/>
</dbReference>
<protein>
    <recommendedName>
        <fullName evidence="10">Tol-Pal system protein TolR</fullName>
    </recommendedName>
</protein>
<dbReference type="PANTHER" id="PTHR30558:SF7">
    <property type="entry name" value="TOL-PAL SYSTEM PROTEIN TOLR"/>
    <property type="match status" value="1"/>
</dbReference>
<keyword evidence="8 10" id="KW-0472">Membrane</keyword>
<gene>
    <name evidence="10 11" type="primary">tolR</name>
    <name evidence="11" type="ORF">OLEAN_C25350</name>
</gene>
<dbReference type="GO" id="GO:0051301">
    <property type="term" value="P:cell division"/>
    <property type="evidence" value="ECO:0007669"/>
    <property type="project" value="UniProtKB-UniRule"/>
</dbReference>
<feature type="transmembrane region" description="Helical" evidence="10">
    <location>
        <begin position="23"/>
        <end position="44"/>
    </location>
</feature>
<dbReference type="GO" id="GO:0015031">
    <property type="term" value="P:protein transport"/>
    <property type="evidence" value="ECO:0007669"/>
    <property type="project" value="InterPro"/>
</dbReference>
<dbReference type="PANTHER" id="PTHR30558">
    <property type="entry name" value="EXBD MEMBRANE COMPONENT OF PMF-DRIVEN MACROMOLECULE IMPORT SYSTEM"/>
    <property type="match status" value="1"/>
</dbReference>
<name>R4YNP5_OLEAN</name>
<dbReference type="AlphaFoldDB" id="R4YNP5"/>
<evidence type="ECO:0000256" key="3">
    <source>
        <dbReference type="ARBA" id="ARBA00022475"/>
    </source>
</evidence>
<dbReference type="EMBL" id="FO203512">
    <property type="protein sequence ID" value="CCK76711.1"/>
    <property type="molecule type" value="Genomic_DNA"/>
</dbReference>
<dbReference type="NCBIfam" id="TIGR02801">
    <property type="entry name" value="tolR"/>
    <property type="match status" value="1"/>
</dbReference>
<reference evidence="11 12" key="1">
    <citation type="journal article" date="2013" name="Nat. Commun.">
        <title>Genome sequence and functional genomic analysis of the oil-degrading bacterium Oleispira antarctica.</title>
        <authorList>
            <person name="Kube M."/>
            <person name="Chernikova T.N."/>
            <person name="Al-Ramahi Y."/>
            <person name="Beloqui A."/>
            <person name="Lopez-Cortez N."/>
            <person name="Guazzaroni M.E."/>
            <person name="Heipieper H.J."/>
            <person name="Klages S."/>
            <person name="Kotsyurbenko O.R."/>
            <person name="Langer I."/>
            <person name="Nechitaylo T.Y."/>
            <person name="Lunsdorf H."/>
            <person name="Fernandez M."/>
            <person name="Juarez S."/>
            <person name="Ciordia S."/>
            <person name="Singer A."/>
            <person name="Kagan O."/>
            <person name="Egorova O."/>
            <person name="Petit P.A."/>
            <person name="Stogios P."/>
            <person name="Kim Y."/>
            <person name="Tchigvintsev A."/>
            <person name="Flick R."/>
            <person name="Denaro R."/>
            <person name="Genovese M."/>
            <person name="Albar J.P."/>
            <person name="Reva O.N."/>
            <person name="Martinez-Gomariz M."/>
            <person name="Tran H."/>
            <person name="Ferrer M."/>
            <person name="Savchenko A."/>
            <person name="Yakunin A.F."/>
            <person name="Yakimov M.M."/>
            <person name="Golyshina O.V."/>
            <person name="Reinhardt R."/>
            <person name="Golyshin P.N."/>
        </authorList>
    </citation>
    <scope>NUCLEOTIDE SEQUENCE [LARGE SCALE GENOMIC DNA]</scope>
</reference>
<evidence type="ECO:0000256" key="9">
    <source>
        <dbReference type="ARBA" id="ARBA00023306"/>
    </source>
</evidence>
<keyword evidence="4 10" id="KW-0997">Cell inner membrane</keyword>
<keyword evidence="7 10" id="KW-1133">Transmembrane helix</keyword>
<keyword evidence="9 10" id="KW-0131">Cell cycle</keyword>
<comment type="similarity">
    <text evidence="2 10">Belongs to the ExbD/TolR family.</text>
</comment>
<keyword evidence="6 10" id="KW-0812">Transmembrane</keyword>
<dbReference type="Pfam" id="PF02472">
    <property type="entry name" value="ExbD"/>
    <property type="match status" value="1"/>
</dbReference>
<keyword evidence="5 10" id="KW-0132">Cell division</keyword>